<keyword evidence="6" id="KW-1185">Reference proteome</keyword>
<dbReference type="SUPFAM" id="SSF46785">
    <property type="entry name" value="Winged helix' DNA-binding domain"/>
    <property type="match status" value="1"/>
</dbReference>
<dbReference type="InterPro" id="IPR036388">
    <property type="entry name" value="WH-like_DNA-bd_sf"/>
</dbReference>
<accession>A0A7R7HXC3</accession>
<organism evidence="5 6">
    <name type="scientific">Actinocatenispora thailandica</name>
    <dbReference type="NCBI Taxonomy" id="227318"/>
    <lineage>
        <taxon>Bacteria</taxon>
        <taxon>Bacillati</taxon>
        <taxon>Actinomycetota</taxon>
        <taxon>Actinomycetes</taxon>
        <taxon>Micromonosporales</taxon>
        <taxon>Micromonosporaceae</taxon>
        <taxon>Actinocatenispora</taxon>
    </lineage>
</organism>
<dbReference type="InterPro" id="IPR001845">
    <property type="entry name" value="HTH_ArsR_DNA-bd_dom"/>
</dbReference>
<dbReference type="InterPro" id="IPR011991">
    <property type="entry name" value="ArsR-like_HTH"/>
</dbReference>
<dbReference type="SMART" id="SM00418">
    <property type="entry name" value="HTH_ARSR"/>
    <property type="match status" value="1"/>
</dbReference>
<reference evidence="5 6" key="1">
    <citation type="submission" date="2020-08" db="EMBL/GenBank/DDBJ databases">
        <title>Whole genome shotgun sequence of Actinocatenispora thailandica NBRC 105041.</title>
        <authorList>
            <person name="Komaki H."/>
            <person name="Tamura T."/>
        </authorList>
    </citation>
    <scope>NUCLEOTIDE SEQUENCE [LARGE SCALE GENOMIC DNA]</scope>
    <source>
        <strain evidence="5 6">NBRC 105041</strain>
    </source>
</reference>
<evidence type="ECO:0000256" key="3">
    <source>
        <dbReference type="ARBA" id="ARBA00023163"/>
    </source>
</evidence>
<dbReference type="InterPro" id="IPR045981">
    <property type="entry name" value="DUF5937"/>
</dbReference>
<keyword evidence="2" id="KW-0238">DNA-binding</keyword>
<gene>
    <name evidence="5" type="ORF">Athai_32960</name>
</gene>
<dbReference type="EMBL" id="AP023355">
    <property type="protein sequence ID" value="BCJ35793.1"/>
    <property type="molecule type" value="Genomic_DNA"/>
</dbReference>
<keyword evidence="3" id="KW-0804">Transcription</keyword>
<sequence length="327" mass="35580">MLELAFSTEDVLRIRFAFSPLWEAVVSVRALRHPADRALHLPWIRRARAALAEAGVDLGPLLELVPQPLRYIPDFLTPPPTTPVPDFTAELAAVRATAPEQVRAELRRMGTPAGPFAARLADDPASGLAELADTLTEYWRVALAPDWPRVRGLLEGEIAYRARRLAEGGAYLLFGDLHERVSFADDRLYVRHKHWHDSRSLDGAGLVLVPSVFAWPSVYTISQRPWQPTLLYPPRGIATVWESGSAVGPQALGAVLGRARARLLAELVAPASTTELARRTGLTAGAVSQQLALLRAAGLVASHRAGRVVLYARTETADALLTVSAAR</sequence>
<dbReference type="CDD" id="cd00090">
    <property type="entry name" value="HTH_ARSR"/>
    <property type="match status" value="1"/>
</dbReference>
<evidence type="ECO:0000313" key="5">
    <source>
        <dbReference type="EMBL" id="BCJ35793.1"/>
    </source>
</evidence>
<proteinExistence type="predicted"/>
<dbReference type="Pfam" id="PF01022">
    <property type="entry name" value="HTH_5"/>
    <property type="match status" value="1"/>
</dbReference>
<feature type="domain" description="HTH arsR-type" evidence="4">
    <location>
        <begin position="240"/>
        <end position="327"/>
    </location>
</feature>
<name>A0A7R7HXC3_9ACTN</name>
<dbReference type="RefSeq" id="WP_203962269.1">
    <property type="nucleotide sequence ID" value="NZ_AP023355.1"/>
</dbReference>
<dbReference type="KEGG" id="atl:Athai_32960"/>
<dbReference type="InterPro" id="IPR051011">
    <property type="entry name" value="Metal_resp_trans_reg"/>
</dbReference>
<evidence type="ECO:0000256" key="2">
    <source>
        <dbReference type="ARBA" id="ARBA00023125"/>
    </source>
</evidence>
<dbReference type="GO" id="GO:0003700">
    <property type="term" value="F:DNA-binding transcription factor activity"/>
    <property type="evidence" value="ECO:0007669"/>
    <property type="project" value="InterPro"/>
</dbReference>
<dbReference type="SMART" id="SM00419">
    <property type="entry name" value="HTH_CRP"/>
    <property type="match status" value="1"/>
</dbReference>
<evidence type="ECO:0000256" key="1">
    <source>
        <dbReference type="ARBA" id="ARBA00023015"/>
    </source>
</evidence>
<dbReference type="InterPro" id="IPR012318">
    <property type="entry name" value="HTH_CRP"/>
</dbReference>
<dbReference type="Gene3D" id="1.10.10.10">
    <property type="entry name" value="Winged helix-like DNA-binding domain superfamily/Winged helix DNA-binding domain"/>
    <property type="match status" value="1"/>
</dbReference>
<dbReference type="AlphaFoldDB" id="A0A7R7HXC3"/>
<dbReference type="PROSITE" id="PS50987">
    <property type="entry name" value="HTH_ARSR_2"/>
    <property type="match status" value="1"/>
</dbReference>
<protein>
    <submittedName>
        <fullName evidence="5">Transcriptional regulator</fullName>
    </submittedName>
</protein>
<dbReference type="Pfam" id="PF19361">
    <property type="entry name" value="DUF5937"/>
    <property type="match status" value="1"/>
</dbReference>
<dbReference type="PANTHER" id="PTHR43132:SF6">
    <property type="entry name" value="HTH-TYPE TRANSCRIPTIONAL REPRESSOR CZRA"/>
    <property type="match status" value="1"/>
</dbReference>
<keyword evidence="1" id="KW-0805">Transcription regulation</keyword>
<evidence type="ECO:0000259" key="4">
    <source>
        <dbReference type="PROSITE" id="PS50987"/>
    </source>
</evidence>
<dbReference type="Proteomes" id="UP000611640">
    <property type="component" value="Chromosome"/>
</dbReference>
<evidence type="ECO:0000313" key="6">
    <source>
        <dbReference type="Proteomes" id="UP000611640"/>
    </source>
</evidence>
<dbReference type="PANTHER" id="PTHR43132">
    <property type="entry name" value="ARSENICAL RESISTANCE OPERON REPRESSOR ARSR-RELATED"/>
    <property type="match status" value="1"/>
</dbReference>
<dbReference type="GO" id="GO:0003677">
    <property type="term" value="F:DNA binding"/>
    <property type="evidence" value="ECO:0007669"/>
    <property type="project" value="UniProtKB-KW"/>
</dbReference>
<dbReference type="InterPro" id="IPR036390">
    <property type="entry name" value="WH_DNA-bd_sf"/>
</dbReference>